<dbReference type="RefSeq" id="WP_046281750.1">
    <property type="nucleotide sequence ID" value="NZ_LATL02000307.1"/>
</dbReference>
<evidence type="ECO:0000256" key="1">
    <source>
        <dbReference type="SAM" id="MobiDB-lite"/>
    </source>
</evidence>
<dbReference type="OrthoDB" id="128043at2"/>
<evidence type="ECO:0000313" key="2">
    <source>
        <dbReference type="EMBL" id="KKD35096.1"/>
    </source>
</evidence>
<protein>
    <recommendedName>
        <fullName evidence="4">YtkA-like domain-containing protein</fullName>
    </recommendedName>
</protein>
<dbReference type="Proteomes" id="UP000033607">
    <property type="component" value="Unassembled WGS sequence"/>
</dbReference>
<feature type="region of interest" description="Disordered" evidence="1">
    <location>
        <begin position="32"/>
        <end position="80"/>
    </location>
</feature>
<organism evidence="2 3">
    <name type="scientific">Limnoraphis robusta CS-951</name>
    <dbReference type="NCBI Taxonomy" id="1637645"/>
    <lineage>
        <taxon>Bacteria</taxon>
        <taxon>Bacillati</taxon>
        <taxon>Cyanobacteriota</taxon>
        <taxon>Cyanophyceae</taxon>
        <taxon>Oscillatoriophycideae</taxon>
        <taxon>Oscillatoriales</taxon>
        <taxon>Sirenicapillariaceae</taxon>
        <taxon>Limnoraphis</taxon>
    </lineage>
</organism>
<accession>A0A0F5Y850</accession>
<name>A0A0F5Y850_9CYAN</name>
<evidence type="ECO:0008006" key="4">
    <source>
        <dbReference type="Google" id="ProtNLM"/>
    </source>
</evidence>
<dbReference type="PROSITE" id="PS51257">
    <property type="entry name" value="PROKAR_LIPOPROTEIN"/>
    <property type="match status" value="1"/>
</dbReference>
<sequence length="310" mass="34698">MNRFLITALAIPSLFSLLQSCSLNFPSKNASAQAEQTHQSHQNYSDNNNTQPAHSTQHSDSTNHQHHQQHSTPHSDSLSVTKAQLTKPAEIIVNQPQTFLIAIQDKTGKPITEFETFQEKLMHLIVVSDDLEVFDHLHPEYQGEGVFEAKITFPKAGNYSLVSDYKPLGENEQVSVLNAQVPGIQLSSSIKIDQNMIQTLENTEVSLTPSQAVIKSGEDVTLKFNLKDTKTNQPINDLKPYLGERGHLVIFKQSAPLTKADYIHAHALQNTPSNEVHFMTKFPQPGTYKVWGQFNRDGKIVTSSFWLKVS</sequence>
<gene>
    <name evidence="2" type="ORF">WN50_27215</name>
</gene>
<dbReference type="EMBL" id="LATL02000307">
    <property type="protein sequence ID" value="KKD35096.1"/>
    <property type="molecule type" value="Genomic_DNA"/>
</dbReference>
<feature type="compositionally biased region" description="Polar residues" evidence="1">
    <location>
        <begin position="32"/>
        <end position="53"/>
    </location>
</feature>
<dbReference type="PATRIC" id="fig|1637645.4.peg.6043"/>
<proteinExistence type="predicted"/>
<evidence type="ECO:0000313" key="3">
    <source>
        <dbReference type="Proteomes" id="UP000033607"/>
    </source>
</evidence>
<reference evidence="2 3" key="1">
    <citation type="submission" date="2015-06" db="EMBL/GenBank/DDBJ databases">
        <title>Draft genome assembly of filamentous brackish cyanobacterium Limnoraphis robusta strain CS-951.</title>
        <authorList>
            <person name="Willis A."/>
            <person name="Parks M."/>
            <person name="Burford M.A."/>
        </authorList>
    </citation>
    <scope>NUCLEOTIDE SEQUENCE [LARGE SCALE GENOMIC DNA]</scope>
    <source>
        <strain evidence="2 3">CS-951</strain>
    </source>
</reference>
<comment type="caution">
    <text evidence="2">The sequence shown here is derived from an EMBL/GenBank/DDBJ whole genome shotgun (WGS) entry which is preliminary data.</text>
</comment>
<dbReference type="AlphaFoldDB" id="A0A0F5Y850"/>